<accession>A0A6A6ICF9</accession>
<name>A0A6A6ICF9_9PLEO</name>
<sequence length="323" mass="35598">MSDDWPISQPFEYANEEEAEWQLHDRPGQTHREDLIGWEAKDCSGVKGRLVEVVHGYKDKDKRKPRTLVVFEWRLVPGAGDNRIKNVKIIVDFRAIGLRDGVRPGNSVADYDPVPIQWAPDKTILSHFSQAPVTEAVNTEYGGQAGYNPYLALTGKRNTGSSQTVERINYRYITGGPTYVGKNSGTRNAMKWELSENAQLKSGVQYEARTAVLLRRQPLDFGKFNVTTVAEANHSLTARLLRALPIRPKDGPAAFDPTVLPGSSKGEAGDDDVAARATTRDWQNLDKLNLEDVLIKDWGVSSAEELAKKAAQVPGEGAAASEA</sequence>
<dbReference type="RefSeq" id="XP_033683075.1">
    <property type="nucleotide sequence ID" value="XM_033829155.1"/>
</dbReference>
<organism evidence="1 2">
    <name type="scientific">Trematosphaeria pertusa</name>
    <dbReference type="NCBI Taxonomy" id="390896"/>
    <lineage>
        <taxon>Eukaryota</taxon>
        <taxon>Fungi</taxon>
        <taxon>Dikarya</taxon>
        <taxon>Ascomycota</taxon>
        <taxon>Pezizomycotina</taxon>
        <taxon>Dothideomycetes</taxon>
        <taxon>Pleosporomycetidae</taxon>
        <taxon>Pleosporales</taxon>
        <taxon>Massarineae</taxon>
        <taxon>Trematosphaeriaceae</taxon>
        <taxon>Trematosphaeria</taxon>
    </lineage>
</organism>
<dbReference type="EMBL" id="ML987196">
    <property type="protein sequence ID" value="KAF2248071.1"/>
    <property type="molecule type" value="Genomic_DNA"/>
</dbReference>
<evidence type="ECO:0000313" key="2">
    <source>
        <dbReference type="Proteomes" id="UP000800094"/>
    </source>
</evidence>
<gene>
    <name evidence="1" type="ORF">BU26DRAFT_519832</name>
</gene>
<protein>
    <submittedName>
        <fullName evidence="1">Uncharacterized protein</fullName>
    </submittedName>
</protein>
<dbReference type="OrthoDB" id="3796612at2759"/>
<evidence type="ECO:0000313" key="1">
    <source>
        <dbReference type="EMBL" id="KAF2248071.1"/>
    </source>
</evidence>
<dbReference type="GeneID" id="54582485"/>
<proteinExistence type="predicted"/>
<dbReference type="Proteomes" id="UP000800094">
    <property type="component" value="Unassembled WGS sequence"/>
</dbReference>
<keyword evidence="2" id="KW-1185">Reference proteome</keyword>
<reference evidence="1" key="1">
    <citation type="journal article" date="2020" name="Stud. Mycol.">
        <title>101 Dothideomycetes genomes: a test case for predicting lifestyles and emergence of pathogens.</title>
        <authorList>
            <person name="Haridas S."/>
            <person name="Albert R."/>
            <person name="Binder M."/>
            <person name="Bloem J."/>
            <person name="Labutti K."/>
            <person name="Salamov A."/>
            <person name="Andreopoulos B."/>
            <person name="Baker S."/>
            <person name="Barry K."/>
            <person name="Bills G."/>
            <person name="Bluhm B."/>
            <person name="Cannon C."/>
            <person name="Castanera R."/>
            <person name="Culley D."/>
            <person name="Daum C."/>
            <person name="Ezra D."/>
            <person name="Gonzalez J."/>
            <person name="Henrissat B."/>
            <person name="Kuo A."/>
            <person name="Liang C."/>
            <person name="Lipzen A."/>
            <person name="Lutzoni F."/>
            <person name="Magnuson J."/>
            <person name="Mondo S."/>
            <person name="Nolan M."/>
            <person name="Ohm R."/>
            <person name="Pangilinan J."/>
            <person name="Park H.-J."/>
            <person name="Ramirez L."/>
            <person name="Alfaro M."/>
            <person name="Sun H."/>
            <person name="Tritt A."/>
            <person name="Yoshinaga Y."/>
            <person name="Zwiers L.-H."/>
            <person name="Turgeon B."/>
            <person name="Goodwin S."/>
            <person name="Spatafora J."/>
            <person name="Crous P."/>
            <person name="Grigoriev I."/>
        </authorList>
    </citation>
    <scope>NUCLEOTIDE SEQUENCE</scope>
    <source>
        <strain evidence="1">CBS 122368</strain>
    </source>
</reference>
<dbReference type="AlphaFoldDB" id="A0A6A6ICF9"/>